<evidence type="ECO:0000313" key="6">
    <source>
        <dbReference type="Proteomes" id="UP000245423"/>
    </source>
</evidence>
<evidence type="ECO:0000256" key="1">
    <source>
        <dbReference type="ARBA" id="ARBA00008857"/>
    </source>
</evidence>
<dbReference type="PROSITE" id="PS51898">
    <property type="entry name" value="TYR_RECOMBINASE"/>
    <property type="match status" value="1"/>
</dbReference>
<evidence type="ECO:0000259" key="4">
    <source>
        <dbReference type="PROSITE" id="PS51898"/>
    </source>
</evidence>
<dbReference type="GO" id="GO:0003677">
    <property type="term" value="F:DNA binding"/>
    <property type="evidence" value="ECO:0007669"/>
    <property type="project" value="UniProtKB-KW"/>
</dbReference>
<proteinExistence type="inferred from homology"/>
<dbReference type="GO" id="GO:0006310">
    <property type="term" value="P:DNA recombination"/>
    <property type="evidence" value="ECO:0007669"/>
    <property type="project" value="UniProtKB-KW"/>
</dbReference>
<keyword evidence="2" id="KW-0238">DNA-binding</keyword>
<dbReference type="InterPro" id="IPR002104">
    <property type="entry name" value="Integrase_catalytic"/>
</dbReference>
<dbReference type="Proteomes" id="UP000245423">
    <property type="component" value="Chromosome 1"/>
</dbReference>
<dbReference type="OrthoDB" id="1699218at2"/>
<comment type="similarity">
    <text evidence="1">Belongs to the 'phage' integrase family.</text>
</comment>
<organism evidence="5 6">
    <name type="scientific">[Clostridium] ultunense Esp</name>
    <dbReference type="NCBI Taxonomy" id="1288971"/>
    <lineage>
        <taxon>Bacteria</taxon>
        <taxon>Bacillati</taxon>
        <taxon>Bacillota</taxon>
        <taxon>Tissierellia</taxon>
        <taxon>Tissierellales</taxon>
        <taxon>Tepidimicrobiaceae</taxon>
        <taxon>Schnuerera</taxon>
    </lineage>
</organism>
<keyword evidence="6" id="KW-1185">Reference proteome</keyword>
<dbReference type="InterPro" id="IPR050090">
    <property type="entry name" value="Tyrosine_recombinase_XerCD"/>
</dbReference>
<keyword evidence="3" id="KW-0233">DNA recombination</keyword>
<dbReference type="InterPro" id="IPR011010">
    <property type="entry name" value="DNA_brk_join_enz"/>
</dbReference>
<dbReference type="PANTHER" id="PTHR30349:SF41">
    <property type="entry name" value="INTEGRASE_RECOMBINASE PROTEIN MJ0367-RELATED"/>
    <property type="match status" value="1"/>
</dbReference>
<name>M1YWX2_9FIRM</name>
<dbReference type="GO" id="GO:0015074">
    <property type="term" value="P:DNA integration"/>
    <property type="evidence" value="ECO:0007669"/>
    <property type="project" value="InterPro"/>
</dbReference>
<dbReference type="EMBL" id="LT669839">
    <property type="protein sequence ID" value="SHD78669.1"/>
    <property type="molecule type" value="Genomic_DNA"/>
</dbReference>
<dbReference type="HOGENOM" id="CLU_027562_10_2_9"/>
<dbReference type="AlphaFoldDB" id="M1YWX2"/>
<dbReference type="Gene3D" id="1.10.443.10">
    <property type="entry name" value="Intergrase catalytic core"/>
    <property type="match status" value="1"/>
</dbReference>
<dbReference type="InterPro" id="IPR013762">
    <property type="entry name" value="Integrase-like_cat_sf"/>
</dbReference>
<protein>
    <submittedName>
        <fullName evidence="5">Putative Integrase family protein</fullName>
    </submittedName>
</protein>
<accession>M1YWX2</accession>
<reference evidence="5 6" key="1">
    <citation type="submission" date="2016-11" db="EMBL/GenBank/DDBJ databases">
        <authorList>
            <person name="Manzoor S."/>
        </authorList>
    </citation>
    <scope>NUCLEOTIDE SEQUENCE [LARGE SCALE GENOMIC DNA]</scope>
    <source>
        <strain evidence="5">Clostridium ultunense strain Esp</strain>
    </source>
</reference>
<gene>
    <name evidence="5" type="ORF">CUESP1_3347</name>
</gene>
<sequence>MSFREILEMDYSDMLILKESLGYSTITYQPHVKEFILYCAENYPESNAITKMMFDNWLQEKQFKTNATHNSAVSRIRTFLRFQVAMGKEAFIPDEQYSVKNIKYIPYILSEEEIKRLFHAFDTLTPHFEASRREFIVPVLFRMIYCCGMRPSEPLNLLCQDVDLRNGNLYIRASKRKKDRHIVMSKEMIALCRKYDSMVGNRKYFFERWDGNKFPTYWMTNQFHICWRNSGLVKRGNPRPYDLRHNFATRTLMRCIDENREIMAMLPCLSTYMGHTCYSHTLYYVHLLPERLRKSDNIDWRKFEGMYPEVSYE</sequence>
<evidence type="ECO:0000256" key="2">
    <source>
        <dbReference type="ARBA" id="ARBA00023125"/>
    </source>
</evidence>
<dbReference type="Pfam" id="PF00589">
    <property type="entry name" value="Phage_integrase"/>
    <property type="match status" value="1"/>
</dbReference>
<evidence type="ECO:0000256" key="3">
    <source>
        <dbReference type="ARBA" id="ARBA00023172"/>
    </source>
</evidence>
<dbReference type="SUPFAM" id="SSF56349">
    <property type="entry name" value="DNA breaking-rejoining enzymes"/>
    <property type="match status" value="1"/>
</dbReference>
<evidence type="ECO:0000313" key="5">
    <source>
        <dbReference type="EMBL" id="SHD78669.1"/>
    </source>
</evidence>
<dbReference type="PANTHER" id="PTHR30349">
    <property type="entry name" value="PHAGE INTEGRASE-RELATED"/>
    <property type="match status" value="1"/>
</dbReference>
<feature type="domain" description="Tyr recombinase" evidence="4">
    <location>
        <begin position="104"/>
        <end position="297"/>
    </location>
</feature>
<dbReference type="RefSeq" id="WP_005585026.1">
    <property type="nucleotide sequence ID" value="NZ_LT669839.1"/>
</dbReference>